<name>A0ABI0P463_BOVIN</name>
<feature type="transmembrane region" description="Helical" evidence="1">
    <location>
        <begin position="64"/>
        <end position="84"/>
    </location>
</feature>
<protein>
    <submittedName>
        <fullName evidence="2">Transmembrane protein 61</fullName>
    </submittedName>
</protein>
<dbReference type="Ensembl" id="ENSBTAT00000140820.1">
    <property type="protein sequence ID" value="ENSBTAP00000105887.1"/>
    <property type="gene ID" value="ENSBTAG00000070867.1"/>
</dbReference>
<feature type="transmembrane region" description="Helical" evidence="1">
    <location>
        <begin position="115"/>
        <end position="135"/>
    </location>
</feature>
<organism evidence="2 3">
    <name type="scientific">Bos taurus</name>
    <name type="common">Bovine</name>
    <dbReference type="NCBI Taxonomy" id="9913"/>
    <lineage>
        <taxon>Eukaryota</taxon>
        <taxon>Metazoa</taxon>
        <taxon>Chordata</taxon>
        <taxon>Craniata</taxon>
        <taxon>Vertebrata</taxon>
        <taxon>Euteleostomi</taxon>
        <taxon>Mammalia</taxon>
        <taxon>Eutheria</taxon>
        <taxon>Laurasiatheria</taxon>
        <taxon>Artiodactyla</taxon>
        <taxon>Ruminantia</taxon>
        <taxon>Pecora</taxon>
        <taxon>Bovidae</taxon>
        <taxon>Bovinae</taxon>
        <taxon>Bos</taxon>
    </lineage>
</organism>
<keyword evidence="1" id="KW-0472">Membrane</keyword>
<dbReference type="Pfam" id="PF15105">
    <property type="entry name" value="TMEM61"/>
    <property type="match status" value="1"/>
</dbReference>
<reference evidence="2" key="1">
    <citation type="submission" date="2018-03" db="EMBL/GenBank/DDBJ databases">
        <title>ARS-UCD1.2.</title>
        <authorList>
            <person name="Rosen B.D."/>
            <person name="Bickhart D.M."/>
            <person name="Koren S."/>
            <person name="Schnabel R.D."/>
            <person name="Hall R."/>
            <person name="Zimin A."/>
            <person name="Dreischer C."/>
            <person name="Schultheiss S."/>
            <person name="Schroeder S.G."/>
            <person name="Elsik C.G."/>
            <person name="Couldrey C."/>
            <person name="Liu G.E."/>
            <person name="Van Tassell C.P."/>
            <person name="Phillippy A.M."/>
            <person name="Smith T.P.L."/>
            <person name="Medrano J.F."/>
        </authorList>
    </citation>
    <scope>NUCLEOTIDE SEQUENCE [LARGE SCALE GENOMIC DNA]</scope>
    <source>
        <strain evidence="2">Hereford</strain>
    </source>
</reference>
<keyword evidence="3" id="KW-1185">Reference proteome</keyword>
<gene>
    <name evidence="2" type="primary">TMEM61</name>
</gene>
<dbReference type="InterPro" id="IPR028164">
    <property type="entry name" value="TMEM61"/>
</dbReference>
<dbReference type="PANTHER" id="PTHR37151:SF1">
    <property type="entry name" value="TRANSMEMBRANE PROTEIN 61"/>
    <property type="match status" value="1"/>
</dbReference>
<evidence type="ECO:0000256" key="1">
    <source>
        <dbReference type="SAM" id="Phobius"/>
    </source>
</evidence>
<keyword evidence="1" id="KW-0812">Transmembrane</keyword>
<dbReference type="PANTHER" id="PTHR37151">
    <property type="entry name" value="TRANSMEMBRANE PROTEIN 61"/>
    <property type="match status" value="1"/>
</dbReference>
<evidence type="ECO:0000313" key="2">
    <source>
        <dbReference type="Ensembl" id="ENSBTAP00000105887.1"/>
    </source>
</evidence>
<accession>A0ABI0P463</accession>
<keyword evidence="1" id="KW-1133">Transmembrane helix</keyword>
<reference evidence="2" key="2">
    <citation type="submission" date="2025-08" db="UniProtKB">
        <authorList>
            <consortium name="Ensembl"/>
        </authorList>
    </citation>
    <scope>IDENTIFICATION</scope>
    <source>
        <strain evidence="2">Hereford</strain>
    </source>
</reference>
<dbReference type="GeneTree" id="ENSGT00390000007464"/>
<proteinExistence type="predicted"/>
<reference evidence="2" key="3">
    <citation type="submission" date="2025-09" db="UniProtKB">
        <authorList>
            <consortium name="Ensembl"/>
        </authorList>
    </citation>
    <scope>IDENTIFICATION</scope>
    <source>
        <strain evidence="2">Hereford</strain>
    </source>
</reference>
<sequence length="256" mass="27016">MTAPKLFLLTASPCCLWRECSEVLFLPQRKCLELETGGTCPTDRFTGREPKTCDRARVASTLRYCMMVSGTVVLVAGTLCFAWWSEGDAGPPPGQSAPPTGCPEPGAPGALLRSVSFFCCGAGGLLLLFGLLWSVKASTQKLPRWDPYHLSRDLYYLTVESSEKQSCRTPKVITVPTYEEAVCCPLAGGPLILPASPVEEDLERSASGDALPGAQPPLPPPSYESLIFAAGGISGETARGAACSLTGPVQITEGGS</sequence>
<evidence type="ECO:0000313" key="3">
    <source>
        <dbReference type="Proteomes" id="UP000009136"/>
    </source>
</evidence>
<dbReference type="Proteomes" id="UP000009136">
    <property type="component" value="Chromosome 3"/>
</dbReference>